<dbReference type="OrthoDB" id="3270129at2759"/>
<dbReference type="Proteomes" id="UP000703269">
    <property type="component" value="Unassembled WGS sequence"/>
</dbReference>
<dbReference type="AlphaFoldDB" id="A0A9P3GRX9"/>
<protein>
    <submittedName>
        <fullName evidence="2">Uncharacterized protein</fullName>
    </submittedName>
</protein>
<feature type="region of interest" description="Disordered" evidence="1">
    <location>
        <begin position="301"/>
        <end position="322"/>
    </location>
</feature>
<accession>A0A9P3GRX9</accession>
<reference evidence="2 3" key="1">
    <citation type="submission" date="2021-08" db="EMBL/GenBank/DDBJ databases">
        <title>Draft Genome Sequence of Phanerochaete sordida strain YK-624.</title>
        <authorList>
            <person name="Mori T."/>
            <person name="Dohra H."/>
            <person name="Suzuki T."/>
            <person name="Kawagishi H."/>
            <person name="Hirai H."/>
        </authorList>
    </citation>
    <scope>NUCLEOTIDE SEQUENCE [LARGE SCALE GENOMIC DNA]</scope>
    <source>
        <strain evidence="2 3">YK-624</strain>
    </source>
</reference>
<organism evidence="2 3">
    <name type="scientific">Phanerochaete sordida</name>
    <dbReference type="NCBI Taxonomy" id="48140"/>
    <lineage>
        <taxon>Eukaryota</taxon>
        <taxon>Fungi</taxon>
        <taxon>Dikarya</taxon>
        <taxon>Basidiomycota</taxon>
        <taxon>Agaricomycotina</taxon>
        <taxon>Agaricomycetes</taxon>
        <taxon>Polyporales</taxon>
        <taxon>Phanerochaetaceae</taxon>
        <taxon>Phanerochaete</taxon>
    </lineage>
</organism>
<evidence type="ECO:0000313" key="3">
    <source>
        <dbReference type="Proteomes" id="UP000703269"/>
    </source>
</evidence>
<name>A0A9P3GRX9_9APHY</name>
<keyword evidence="3" id="KW-1185">Reference proteome</keyword>
<dbReference type="EMBL" id="BPQB01000196">
    <property type="protein sequence ID" value="GJF00761.1"/>
    <property type="molecule type" value="Genomic_DNA"/>
</dbReference>
<evidence type="ECO:0000313" key="2">
    <source>
        <dbReference type="EMBL" id="GJF00761.1"/>
    </source>
</evidence>
<comment type="caution">
    <text evidence="2">The sequence shown here is derived from an EMBL/GenBank/DDBJ whole genome shotgun (WGS) entry which is preliminary data.</text>
</comment>
<proteinExistence type="predicted"/>
<feature type="compositionally biased region" description="Polar residues" evidence="1">
    <location>
        <begin position="301"/>
        <end position="310"/>
    </location>
</feature>
<sequence>MALILHNGRFIRDQWPSLPRVEKDPLTLENADPANIVPDTREELLHWAYVQKAADSVPSFLRFDVLHNAIFDDARLAHRVVVRVQGFVAKAEMSTLGTWNGNHKMLPQASQFLVLNGGEHHALFTAQCKAMTEICGLVYSSLHLGDRPEVGGKSLRLSRRVFTKRTAEDDRPNLLLRSDDPKLIASNLPQGWFVANKVVFAYQDEQGKLRPCTHMVFRRGDFVDVAVGVDVYRTNGQGGRQWHVDFTMERVIKLKSGQEVNLAKGPKPAPKVSSVGSARVVAQQDFELDIDVGTNSAHASQVRNGATVENSAAGEEVVMKER</sequence>
<evidence type="ECO:0000256" key="1">
    <source>
        <dbReference type="SAM" id="MobiDB-lite"/>
    </source>
</evidence>
<gene>
    <name evidence="2" type="ORF">PsYK624_170620</name>
</gene>